<accession>A0A5B8U170</accession>
<dbReference type="Pfam" id="PF13471">
    <property type="entry name" value="Transglut_core3"/>
    <property type="match status" value="1"/>
</dbReference>
<dbReference type="NCBIfam" id="NF033537">
    <property type="entry name" value="lasso_biosyn_B2"/>
    <property type="match status" value="1"/>
</dbReference>
<gene>
    <name evidence="2" type="ORF">FSW04_03120</name>
</gene>
<dbReference type="InterPro" id="IPR053521">
    <property type="entry name" value="McjB-like"/>
</dbReference>
<protein>
    <submittedName>
        <fullName evidence="2">Lasso peptide biosynthesis B2 protein</fullName>
    </submittedName>
</protein>
<evidence type="ECO:0000313" key="2">
    <source>
        <dbReference type="EMBL" id="QEC46672.1"/>
    </source>
</evidence>
<dbReference type="EMBL" id="CP042430">
    <property type="protein sequence ID" value="QEC46672.1"/>
    <property type="molecule type" value="Genomic_DNA"/>
</dbReference>
<reference evidence="2 3" key="1">
    <citation type="journal article" date="2018" name="J. Microbiol.">
        <title>Baekduia soli gen. nov., sp. nov., a novel bacterium isolated from the soil of Baekdu Mountain and proposal of a novel family name, Baekduiaceae fam. nov.</title>
        <authorList>
            <person name="An D.S."/>
            <person name="Siddiqi M.Z."/>
            <person name="Kim K.H."/>
            <person name="Yu H.S."/>
            <person name="Im W.T."/>
        </authorList>
    </citation>
    <scope>NUCLEOTIDE SEQUENCE [LARGE SCALE GENOMIC DNA]</scope>
    <source>
        <strain evidence="2 3">BR7-21</strain>
    </source>
</reference>
<name>A0A5B8U170_9ACTN</name>
<keyword evidence="3" id="KW-1185">Reference proteome</keyword>
<dbReference type="AlphaFoldDB" id="A0A5B8U170"/>
<dbReference type="Proteomes" id="UP000321805">
    <property type="component" value="Chromosome"/>
</dbReference>
<dbReference type="KEGG" id="bsol:FSW04_03120"/>
<dbReference type="RefSeq" id="WP_146916154.1">
    <property type="nucleotide sequence ID" value="NZ_CP042430.1"/>
</dbReference>
<feature type="domain" description="Microcin J25-processing protein McjB C-terminal" evidence="1">
    <location>
        <begin position="15"/>
        <end position="120"/>
    </location>
</feature>
<evidence type="ECO:0000313" key="3">
    <source>
        <dbReference type="Proteomes" id="UP000321805"/>
    </source>
</evidence>
<proteinExistence type="predicted"/>
<organism evidence="2 3">
    <name type="scientific">Baekduia soli</name>
    <dbReference type="NCBI Taxonomy" id="496014"/>
    <lineage>
        <taxon>Bacteria</taxon>
        <taxon>Bacillati</taxon>
        <taxon>Actinomycetota</taxon>
        <taxon>Thermoleophilia</taxon>
        <taxon>Solirubrobacterales</taxon>
        <taxon>Baekduiaceae</taxon>
        <taxon>Baekduia</taxon>
    </lineage>
</organism>
<evidence type="ECO:0000259" key="1">
    <source>
        <dbReference type="Pfam" id="PF13471"/>
    </source>
</evidence>
<sequence length="126" mass="13699">MRPGLRRAAAWHGVPAGTVWAWRSLRCLRRDLKRMGLEAAVPPCPPAALTRPGRWSVAGVLRAGRATCLERSLIVQRLLAGAGRTHDVAIGVRGSEGTFRAHAWVVGHDVAPEQERFTVLTRIPPG</sequence>
<dbReference type="InterPro" id="IPR032708">
    <property type="entry name" value="McjB_C"/>
</dbReference>
<dbReference type="OrthoDB" id="5189944at2"/>